<gene>
    <name evidence="5" type="ORF">PVAP13_9NG157800</name>
</gene>
<organism evidence="5 6">
    <name type="scientific">Panicum virgatum</name>
    <name type="common">Blackwell switchgrass</name>
    <dbReference type="NCBI Taxonomy" id="38727"/>
    <lineage>
        <taxon>Eukaryota</taxon>
        <taxon>Viridiplantae</taxon>
        <taxon>Streptophyta</taxon>
        <taxon>Embryophyta</taxon>
        <taxon>Tracheophyta</taxon>
        <taxon>Spermatophyta</taxon>
        <taxon>Magnoliopsida</taxon>
        <taxon>Liliopsida</taxon>
        <taxon>Poales</taxon>
        <taxon>Poaceae</taxon>
        <taxon>PACMAD clade</taxon>
        <taxon>Panicoideae</taxon>
        <taxon>Panicodae</taxon>
        <taxon>Paniceae</taxon>
        <taxon>Panicinae</taxon>
        <taxon>Panicum</taxon>
        <taxon>Panicum sect. Hiantes</taxon>
    </lineage>
</organism>
<comment type="caution">
    <text evidence="5">The sequence shown here is derived from an EMBL/GenBank/DDBJ whole genome shotgun (WGS) entry which is preliminary data.</text>
</comment>
<proteinExistence type="inferred from homology"/>
<keyword evidence="6" id="KW-1185">Reference proteome</keyword>
<evidence type="ECO:0000256" key="1">
    <source>
        <dbReference type="ARBA" id="ARBA00009861"/>
    </source>
</evidence>
<dbReference type="InterPro" id="IPR023213">
    <property type="entry name" value="CAT-like_dom_sf"/>
</dbReference>
<dbReference type="Proteomes" id="UP000823388">
    <property type="component" value="Chromosome 9N"/>
</dbReference>
<dbReference type="InterPro" id="IPR050317">
    <property type="entry name" value="Plant_Fungal_Acyltransferase"/>
</dbReference>
<accession>A0A8T0MMY7</accession>
<keyword evidence="3" id="KW-0012">Acyltransferase</keyword>
<dbReference type="EMBL" id="CM029054">
    <property type="protein sequence ID" value="KAG2536106.1"/>
    <property type="molecule type" value="Genomic_DNA"/>
</dbReference>
<evidence type="ECO:0000313" key="6">
    <source>
        <dbReference type="Proteomes" id="UP000823388"/>
    </source>
</evidence>
<evidence type="ECO:0000313" key="5">
    <source>
        <dbReference type="EMBL" id="KAG2536106.1"/>
    </source>
</evidence>
<evidence type="ECO:0008006" key="7">
    <source>
        <dbReference type="Google" id="ProtNLM"/>
    </source>
</evidence>
<keyword evidence="2" id="KW-0808">Transferase</keyword>
<sequence length="425" mass="46286">MKVKITSSRVVKPEYGGGVAPSTGDSVPLNVFDRVTYDVHIAVIYAFRPPNPPNAALERGLARALAVYREWAGRLGDGPDGRPAVLLSDAGARLVEATVDAPLARSMPFRPSPELLRLHPSIDGPVEELAQVQLTRFACGSLVVGFTAHHHVADGQATGNFLVAWGLATRRLPVGPLPVCDRATRFQPRDPPLVEFPHRATEYHLPAKRRAAGEDGGGDDEEEEIGGAAHDKIKVHKVLFTKEFVARLKARAASSGLPPTAQRRGLRISVNGRTRMRPAVPREYFGNMVLWAFPRADAGELVSRPVQHAADLIHRAVSRVDDAYFRSFIDFASSGAVEAEGLAPTADESQVVLCPDLEVDSWLGINFYDLDFGGGCPFYFMPSYLPMEGTMFLLPSFLGDGGIEAYVSLFEGHLEEFKKICYSIA</sequence>
<dbReference type="Pfam" id="PF02458">
    <property type="entry name" value="Transferase"/>
    <property type="match status" value="2"/>
</dbReference>
<feature type="region of interest" description="Disordered" evidence="4">
    <location>
        <begin position="206"/>
        <end position="227"/>
    </location>
</feature>
<protein>
    <recommendedName>
        <fullName evidence="7">Agmatine coumaroyltransferase-2</fullName>
    </recommendedName>
</protein>
<dbReference type="GO" id="GO:0016747">
    <property type="term" value="F:acyltransferase activity, transferring groups other than amino-acyl groups"/>
    <property type="evidence" value="ECO:0007669"/>
    <property type="project" value="UniProtKB-ARBA"/>
</dbReference>
<dbReference type="AlphaFoldDB" id="A0A8T0MMY7"/>
<feature type="compositionally biased region" description="Acidic residues" evidence="4">
    <location>
        <begin position="216"/>
        <end position="225"/>
    </location>
</feature>
<dbReference type="Gene3D" id="3.30.559.10">
    <property type="entry name" value="Chloramphenicol acetyltransferase-like domain"/>
    <property type="match status" value="2"/>
</dbReference>
<evidence type="ECO:0000256" key="3">
    <source>
        <dbReference type="ARBA" id="ARBA00023315"/>
    </source>
</evidence>
<evidence type="ECO:0000256" key="2">
    <source>
        <dbReference type="ARBA" id="ARBA00022679"/>
    </source>
</evidence>
<evidence type="ECO:0000256" key="4">
    <source>
        <dbReference type="SAM" id="MobiDB-lite"/>
    </source>
</evidence>
<name>A0A8T0MMY7_PANVG</name>
<dbReference type="PANTHER" id="PTHR31642">
    <property type="entry name" value="TRICHOTHECENE 3-O-ACETYLTRANSFERASE"/>
    <property type="match status" value="1"/>
</dbReference>
<reference evidence="5" key="1">
    <citation type="submission" date="2020-05" db="EMBL/GenBank/DDBJ databases">
        <title>WGS assembly of Panicum virgatum.</title>
        <authorList>
            <person name="Lovell J.T."/>
            <person name="Jenkins J."/>
            <person name="Shu S."/>
            <person name="Juenger T.E."/>
            <person name="Schmutz J."/>
        </authorList>
    </citation>
    <scope>NUCLEOTIDE SEQUENCE</scope>
    <source>
        <strain evidence="5">AP13</strain>
    </source>
</reference>
<comment type="similarity">
    <text evidence="1">Belongs to the plant acyltransferase family.</text>
</comment>
<dbReference type="PANTHER" id="PTHR31642:SF13">
    <property type="entry name" value="AGMATINE HYDROXYCINNAMOYLTRANSFERASE 1"/>
    <property type="match status" value="1"/>
</dbReference>